<protein>
    <submittedName>
        <fullName evidence="1">Uncharacterized protein</fullName>
    </submittedName>
</protein>
<evidence type="ECO:0000313" key="1">
    <source>
        <dbReference type="EMBL" id="KKL27781.1"/>
    </source>
</evidence>
<dbReference type="EMBL" id="LAZR01035339">
    <property type="protein sequence ID" value="KKL27781.1"/>
    <property type="molecule type" value="Genomic_DNA"/>
</dbReference>
<accession>A0A0F9ED67</accession>
<dbReference type="AlphaFoldDB" id="A0A0F9ED67"/>
<proteinExistence type="predicted"/>
<organism evidence="1">
    <name type="scientific">marine sediment metagenome</name>
    <dbReference type="NCBI Taxonomy" id="412755"/>
    <lineage>
        <taxon>unclassified sequences</taxon>
        <taxon>metagenomes</taxon>
        <taxon>ecological metagenomes</taxon>
    </lineage>
</organism>
<comment type="caution">
    <text evidence="1">The sequence shown here is derived from an EMBL/GenBank/DDBJ whole genome shotgun (WGS) entry which is preliminary data.</text>
</comment>
<name>A0A0F9ED67_9ZZZZ</name>
<gene>
    <name evidence="1" type="ORF">LCGC14_2381720</name>
</gene>
<sequence>MSDNYTHRKRRKLHRAYQAAEAVGQLQRSVLLWARACDLAEDAIKAAWAKEKPIFVPTRVRADFRFWPQSQTWGDGLYKNKSWLFWHCVWQDEAAFRTQRRQAIYEDLKREEG</sequence>
<reference evidence="1" key="1">
    <citation type="journal article" date="2015" name="Nature">
        <title>Complex archaea that bridge the gap between prokaryotes and eukaryotes.</title>
        <authorList>
            <person name="Spang A."/>
            <person name="Saw J.H."/>
            <person name="Jorgensen S.L."/>
            <person name="Zaremba-Niedzwiedzka K."/>
            <person name="Martijn J."/>
            <person name="Lind A.E."/>
            <person name="van Eijk R."/>
            <person name="Schleper C."/>
            <person name="Guy L."/>
            <person name="Ettema T.J."/>
        </authorList>
    </citation>
    <scope>NUCLEOTIDE SEQUENCE</scope>
</reference>